<keyword evidence="3" id="KW-0472">Membrane</keyword>
<evidence type="ECO:0000313" key="7">
    <source>
        <dbReference type="Proteomes" id="UP000272503"/>
    </source>
</evidence>
<proteinExistence type="predicted"/>
<keyword evidence="5" id="KW-0449">Lipoprotein</keyword>
<dbReference type="SUPFAM" id="SSF53850">
    <property type="entry name" value="Periplasmic binding protein-like II"/>
    <property type="match status" value="1"/>
</dbReference>
<keyword evidence="1" id="KW-1003">Cell membrane</keyword>
<dbReference type="EMBL" id="RCUX01000003">
    <property type="protein sequence ID" value="RLP77079.1"/>
    <property type="molecule type" value="Genomic_DNA"/>
</dbReference>
<evidence type="ECO:0000256" key="3">
    <source>
        <dbReference type="ARBA" id="ARBA00023136"/>
    </source>
</evidence>
<dbReference type="Pfam" id="PF01547">
    <property type="entry name" value="SBP_bac_1"/>
    <property type="match status" value="1"/>
</dbReference>
<sequence>MTLTACASGGGDAGSGDDKPLTLWTFKQTHATALEKTAEDFKAKTGITVKVQAITPDDAFVTKTQAAAKTGDFPDLLEVHSRGEDFTFGAAGLLENLADKITPEWDKNYLESVRNEGTVTAADFKSSQETGSKIAGVEEGQRLSVPLTIGTFGIVYANKERLAAAGITEAPKTWEDFIAALDAVKKTNPDNGGVTIGLKSPSTGLEWLMQPMGFGELGKEPFEALFKDDKSKNWSSANGTKVLSEYNKITPYWMPGSQTLDIDQADLSFAQGKSSFLVGGTFTLSFLHQNGFDTDNLMTFPVPPPADGAVTDLALAPFSLTGLSLSSASKNKDAALKFIEFVSEPENAKKFSTNALDLAPVDLGADPSTEVGPVLGAMMAAFGEAGPNTYNPGDTSYRPNQYDPGDVGALLMNMTPLAQTDPAQTGAKMAELIDSYWATQKG</sequence>
<dbReference type="InterPro" id="IPR050490">
    <property type="entry name" value="Bact_solute-bd_prot1"/>
</dbReference>
<evidence type="ECO:0000313" key="6">
    <source>
        <dbReference type="EMBL" id="RLP77079.1"/>
    </source>
</evidence>
<dbReference type="Gene3D" id="3.40.190.10">
    <property type="entry name" value="Periplasmic binding protein-like II"/>
    <property type="match status" value="1"/>
</dbReference>
<dbReference type="PANTHER" id="PTHR43649">
    <property type="entry name" value="ARABINOSE-BINDING PROTEIN-RELATED"/>
    <property type="match status" value="1"/>
</dbReference>
<comment type="caution">
    <text evidence="6">The sequence shown here is derived from an EMBL/GenBank/DDBJ whole genome shotgun (WGS) entry which is preliminary data.</text>
</comment>
<evidence type="ECO:0000256" key="1">
    <source>
        <dbReference type="ARBA" id="ARBA00022475"/>
    </source>
</evidence>
<reference evidence="6 7" key="1">
    <citation type="submission" date="2018-10" db="EMBL/GenBank/DDBJ databases">
        <authorList>
            <person name="Li J."/>
        </authorList>
    </citation>
    <scope>NUCLEOTIDE SEQUENCE [LARGE SCALE GENOMIC DNA]</scope>
    <source>
        <strain evidence="6 7">IF 016277</strain>
    </source>
</reference>
<keyword evidence="2" id="KW-0732">Signal</keyword>
<dbReference type="PANTHER" id="PTHR43649:SF33">
    <property type="entry name" value="POLYGALACTURONAN_RHAMNOGALACTURONAN-BINDING PROTEIN YTCQ"/>
    <property type="match status" value="1"/>
</dbReference>
<dbReference type="InterPro" id="IPR006059">
    <property type="entry name" value="SBP"/>
</dbReference>
<keyword evidence="4" id="KW-0564">Palmitate</keyword>
<name>A0A3L7A9R4_9MICO</name>
<evidence type="ECO:0000256" key="4">
    <source>
        <dbReference type="ARBA" id="ARBA00023139"/>
    </source>
</evidence>
<accession>A0A3L7A9R4</accession>
<evidence type="ECO:0000256" key="2">
    <source>
        <dbReference type="ARBA" id="ARBA00022729"/>
    </source>
</evidence>
<gene>
    <name evidence="6" type="ORF">D9V32_04655</name>
</gene>
<organism evidence="6 7">
    <name type="scientific">Mycetocola tolaasinivorans</name>
    <dbReference type="NCBI Taxonomy" id="76635"/>
    <lineage>
        <taxon>Bacteria</taxon>
        <taxon>Bacillati</taxon>
        <taxon>Actinomycetota</taxon>
        <taxon>Actinomycetes</taxon>
        <taxon>Micrococcales</taxon>
        <taxon>Microbacteriaceae</taxon>
        <taxon>Mycetocola</taxon>
    </lineage>
</organism>
<protein>
    <submittedName>
        <fullName evidence="6">Extracellular solute-binding protein</fullName>
    </submittedName>
</protein>
<evidence type="ECO:0000256" key="5">
    <source>
        <dbReference type="ARBA" id="ARBA00023288"/>
    </source>
</evidence>
<dbReference type="AlphaFoldDB" id="A0A3L7A9R4"/>
<dbReference type="Proteomes" id="UP000272503">
    <property type="component" value="Unassembled WGS sequence"/>
</dbReference>
<keyword evidence="7" id="KW-1185">Reference proteome</keyword>
<dbReference type="OrthoDB" id="2510110at2"/>